<dbReference type="GO" id="GO:0032968">
    <property type="term" value="P:positive regulation of transcription elongation by RNA polymerase II"/>
    <property type="evidence" value="ECO:0007669"/>
    <property type="project" value="TreeGrafter"/>
</dbReference>
<dbReference type="PROSITE" id="PS50011">
    <property type="entry name" value="PROTEIN_KINASE_DOM"/>
    <property type="match status" value="1"/>
</dbReference>
<keyword evidence="4" id="KW-0547">Nucleotide-binding</keyword>
<dbReference type="PANTHER" id="PTHR24056">
    <property type="entry name" value="CELL DIVISION PROTEIN KINASE"/>
    <property type="match status" value="1"/>
</dbReference>
<reference evidence="8" key="1">
    <citation type="submission" date="2015-04" db="UniProtKB">
        <authorList>
            <consortium name="EnsemblPlants"/>
        </authorList>
    </citation>
    <scope>IDENTIFICATION</scope>
    <source>
        <strain evidence="8">SL10</strain>
    </source>
</reference>
<name>A0A0E0IWS4_ORYNI</name>
<dbReference type="InterPro" id="IPR011009">
    <property type="entry name" value="Kinase-like_dom_sf"/>
</dbReference>
<evidence type="ECO:0000256" key="4">
    <source>
        <dbReference type="ARBA" id="ARBA00022741"/>
    </source>
</evidence>
<dbReference type="InterPro" id="IPR000719">
    <property type="entry name" value="Prot_kinase_dom"/>
</dbReference>
<evidence type="ECO:0000256" key="5">
    <source>
        <dbReference type="ARBA" id="ARBA00022840"/>
    </source>
</evidence>
<dbReference type="Gramene" id="ONIVA10G21710.1">
    <property type="protein sequence ID" value="ONIVA10G21710.1"/>
    <property type="gene ID" value="ONIVA10G21710"/>
</dbReference>
<dbReference type="GO" id="GO:0005524">
    <property type="term" value="F:ATP binding"/>
    <property type="evidence" value="ECO:0007669"/>
    <property type="project" value="UniProtKB-KW"/>
</dbReference>
<dbReference type="GO" id="GO:0000307">
    <property type="term" value="C:cyclin-dependent protein kinase holoenzyme complex"/>
    <property type="evidence" value="ECO:0007669"/>
    <property type="project" value="TreeGrafter"/>
</dbReference>
<keyword evidence="9" id="KW-1185">Reference proteome</keyword>
<protein>
    <recommendedName>
        <fullName evidence="2">[RNA-polymerase]-subunit kinase</fullName>
        <ecNumber evidence="2">2.7.11.23</ecNumber>
    </recommendedName>
</protein>
<keyword evidence="5" id="KW-0067">ATP-binding</keyword>
<dbReference type="AlphaFoldDB" id="A0A0E0IWS4"/>
<reference evidence="8" key="2">
    <citation type="submission" date="2018-04" db="EMBL/GenBank/DDBJ databases">
        <title>OnivRS2 (Oryza nivara Reference Sequence Version 2).</title>
        <authorList>
            <person name="Zhang J."/>
            <person name="Kudrna D."/>
            <person name="Lee S."/>
            <person name="Talag J."/>
            <person name="Rajasekar S."/>
            <person name="Welchert J."/>
            <person name="Hsing Y.-I."/>
            <person name="Wing R.A."/>
        </authorList>
    </citation>
    <scope>NUCLEOTIDE SEQUENCE [LARGE SCALE GENOMIC DNA]</scope>
</reference>
<dbReference type="eggNOG" id="KOG0600">
    <property type="taxonomic scope" value="Eukaryota"/>
</dbReference>
<evidence type="ECO:0000313" key="8">
    <source>
        <dbReference type="EnsemblPlants" id="ONIVA10G21710.1"/>
    </source>
</evidence>
<evidence type="ECO:0000256" key="2">
    <source>
        <dbReference type="ARBA" id="ARBA00012409"/>
    </source>
</evidence>
<evidence type="ECO:0000256" key="3">
    <source>
        <dbReference type="ARBA" id="ARBA00022553"/>
    </source>
</evidence>
<dbReference type="SUPFAM" id="SSF56112">
    <property type="entry name" value="Protein kinase-like (PK-like)"/>
    <property type="match status" value="1"/>
</dbReference>
<dbReference type="InterPro" id="IPR050108">
    <property type="entry name" value="CDK"/>
</dbReference>
<dbReference type="GO" id="GO:0005634">
    <property type="term" value="C:nucleus"/>
    <property type="evidence" value="ECO:0007669"/>
    <property type="project" value="TreeGrafter"/>
</dbReference>
<dbReference type="PROSITE" id="PS00108">
    <property type="entry name" value="PROTEIN_KINASE_ST"/>
    <property type="match status" value="1"/>
</dbReference>
<dbReference type="GO" id="GO:0008353">
    <property type="term" value="F:RNA polymerase II CTD heptapeptide repeat kinase activity"/>
    <property type="evidence" value="ECO:0007669"/>
    <property type="project" value="UniProtKB-EC"/>
</dbReference>
<sequence length="132" mass="15039">MAHILVELRSCHERCVLHRDIKGANLLIDGDGHAQDRRLRPRHLLHAARPQPLTSRIITLWYRPPELLLDATEYGVAVDLWSTGCMPASSPSFSPASPSCPAKPRQINKYYNLNSPSIYHDIIYAWMKWIGI</sequence>
<evidence type="ECO:0000256" key="6">
    <source>
        <dbReference type="ARBA" id="ARBA00049280"/>
    </source>
</evidence>
<feature type="domain" description="Protein kinase" evidence="7">
    <location>
        <begin position="1"/>
        <end position="132"/>
    </location>
</feature>
<dbReference type="PANTHER" id="PTHR24056:SF481">
    <property type="entry name" value="OS02G0559300 PROTEIN"/>
    <property type="match status" value="1"/>
</dbReference>
<dbReference type="InterPro" id="IPR008271">
    <property type="entry name" value="Ser/Thr_kinase_AS"/>
</dbReference>
<dbReference type="EnsemblPlants" id="ONIVA10G21710.1">
    <property type="protein sequence ID" value="ONIVA10G21710.1"/>
    <property type="gene ID" value="ONIVA10G21710"/>
</dbReference>
<evidence type="ECO:0000313" key="9">
    <source>
        <dbReference type="Proteomes" id="UP000006591"/>
    </source>
</evidence>
<keyword evidence="3" id="KW-0597">Phosphoprotein</keyword>
<accession>A0A0E0IWS4</accession>
<evidence type="ECO:0000256" key="1">
    <source>
        <dbReference type="ARBA" id="ARBA00006485"/>
    </source>
</evidence>
<dbReference type="Pfam" id="PF00069">
    <property type="entry name" value="Pkinase"/>
    <property type="match status" value="1"/>
</dbReference>
<comment type="similarity">
    <text evidence="1">Belongs to the protein kinase superfamily. CMGC Ser/Thr protein kinase family. CDC2/CDKX subfamily.</text>
</comment>
<organism evidence="8">
    <name type="scientific">Oryza nivara</name>
    <name type="common">Indian wild rice</name>
    <name type="synonym">Oryza sativa f. spontanea</name>
    <dbReference type="NCBI Taxonomy" id="4536"/>
    <lineage>
        <taxon>Eukaryota</taxon>
        <taxon>Viridiplantae</taxon>
        <taxon>Streptophyta</taxon>
        <taxon>Embryophyta</taxon>
        <taxon>Tracheophyta</taxon>
        <taxon>Spermatophyta</taxon>
        <taxon>Magnoliopsida</taxon>
        <taxon>Liliopsida</taxon>
        <taxon>Poales</taxon>
        <taxon>Poaceae</taxon>
        <taxon>BOP clade</taxon>
        <taxon>Oryzoideae</taxon>
        <taxon>Oryzeae</taxon>
        <taxon>Oryzinae</taxon>
        <taxon>Oryza</taxon>
    </lineage>
</organism>
<comment type="catalytic activity">
    <reaction evidence="6">
        <text>[DNA-directed RNA polymerase] + ATP = phospho-[DNA-directed RNA polymerase] + ADP + H(+)</text>
        <dbReference type="Rhea" id="RHEA:10216"/>
        <dbReference type="Rhea" id="RHEA-COMP:11321"/>
        <dbReference type="Rhea" id="RHEA-COMP:11322"/>
        <dbReference type="ChEBI" id="CHEBI:15378"/>
        <dbReference type="ChEBI" id="CHEBI:30616"/>
        <dbReference type="ChEBI" id="CHEBI:43176"/>
        <dbReference type="ChEBI" id="CHEBI:68546"/>
        <dbReference type="ChEBI" id="CHEBI:456216"/>
        <dbReference type="EC" id="2.7.11.23"/>
    </reaction>
</comment>
<dbReference type="HOGENOM" id="CLU_1920473_0_0_1"/>
<dbReference type="Gene3D" id="1.10.510.10">
    <property type="entry name" value="Transferase(Phosphotransferase) domain 1"/>
    <property type="match status" value="1"/>
</dbReference>
<evidence type="ECO:0000259" key="7">
    <source>
        <dbReference type="PROSITE" id="PS50011"/>
    </source>
</evidence>
<proteinExistence type="inferred from homology"/>
<dbReference type="Proteomes" id="UP000006591">
    <property type="component" value="Chromosome 10"/>
</dbReference>
<dbReference type="EC" id="2.7.11.23" evidence="2"/>
<dbReference type="STRING" id="4536.A0A0E0IWS4"/>